<evidence type="ECO:0000256" key="1">
    <source>
        <dbReference type="SAM" id="Phobius"/>
    </source>
</evidence>
<evidence type="ECO:0008006" key="4">
    <source>
        <dbReference type="Google" id="ProtNLM"/>
    </source>
</evidence>
<feature type="transmembrane region" description="Helical" evidence="1">
    <location>
        <begin position="102"/>
        <end position="124"/>
    </location>
</feature>
<evidence type="ECO:0000313" key="2">
    <source>
        <dbReference type="EMBL" id="PEJ31154.1"/>
    </source>
</evidence>
<feature type="transmembrane region" description="Helical" evidence="1">
    <location>
        <begin position="52"/>
        <end position="69"/>
    </location>
</feature>
<reference evidence="2 3" key="1">
    <citation type="submission" date="2017-09" db="EMBL/GenBank/DDBJ databases">
        <title>Large-scale bioinformatics analysis of Bacillus genomes uncovers conserved roles of natural products in bacterial physiology.</title>
        <authorList>
            <consortium name="Agbiome Team Llc"/>
            <person name="Bleich R.M."/>
            <person name="Kirk G.J."/>
            <person name="Santa Maria K.C."/>
            <person name="Allen S.E."/>
            <person name="Farag S."/>
            <person name="Shank E.A."/>
            <person name="Bowers A."/>
        </authorList>
    </citation>
    <scope>NUCLEOTIDE SEQUENCE [LARGE SCALE GENOMIC DNA]</scope>
    <source>
        <strain evidence="2 3">AFS003229</strain>
    </source>
</reference>
<sequence>MDGILFYWMSWIVWVIVMYFIPKRVPFRFDFLFHLLAVMVLAGYNLEVFLLSIHMSGIYLIFILCVYIRKQSIIKIIELISGCLIITLAYASFQLFSMLDPIWLIMKPSYLLCIFLNYLILLLFKNWKHRLFVLLVGLIMGDLVYSGLLVYHSLSYEALTYEWHDNAVLILCANIVWRLLELMSRYIFSSSQSRFLSKQRKGNFNQ</sequence>
<dbReference type="AlphaFoldDB" id="A0AAX0S238"/>
<name>A0AAX0S238_9BACI</name>
<gene>
    <name evidence="2" type="ORF">CN689_17865</name>
</gene>
<keyword evidence="1" id="KW-1133">Transmembrane helix</keyword>
<dbReference type="RefSeq" id="WP_098176828.1">
    <property type="nucleotide sequence ID" value="NZ_NUEQ01000032.1"/>
</dbReference>
<evidence type="ECO:0000313" key="3">
    <source>
        <dbReference type="Proteomes" id="UP000220106"/>
    </source>
</evidence>
<keyword evidence="1" id="KW-0472">Membrane</keyword>
<dbReference type="InterPro" id="IPR014617">
    <property type="entry name" value="YphA_Bacsu"/>
</dbReference>
<feature type="transmembrane region" description="Helical" evidence="1">
    <location>
        <begin position="76"/>
        <end position="96"/>
    </location>
</feature>
<organism evidence="2 3">
    <name type="scientific">Peribacillus butanolivorans</name>
    <dbReference type="NCBI Taxonomy" id="421767"/>
    <lineage>
        <taxon>Bacteria</taxon>
        <taxon>Bacillati</taxon>
        <taxon>Bacillota</taxon>
        <taxon>Bacilli</taxon>
        <taxon>Bacillales</taxon>
        <taxon>Bacillaceae</taxon>
        <taxon>Peribacillus</taxon>
    </lineage>
</organism>
<dbReference type="EMBL" id="NUEQ01000032">
    <property type="protein sequence ID" value="PEJ31154.1"/>
    <property type="molecule type" value="Genomic_DNA"/>
</dbReference>
<keyword evidence="1" id="KW-0812">Transmembrane</keyword>
<proteinExistence type="predicted"/>
<feature type="transmembrane region" description="Helical" evidence="1">
    <location>
        <begin position="6"/>
        <end position="22"/>
    </location>
</feature>
<protein>
    <recommendedName>
        <fullName evidence="4">DUF1405 domain-containing protein</fullName>
    </recommendedName>
</protein>
<comment type="caution">
    <text evidence="2">The sequence shown here is derived from an EMBL/GenBank/DDBJ whole genome shotgun (WGS) entry which is preliminary data.</text>
</comment>
<dbReference type="PIRSF" id="PIRSF036710">
    <property type="entry name" value="YphA_Bacsu"/>
    <property type="match status" value="1"/>
</dbReference>
<dbReference type="Pfam" id="PF24124">
    <property type="entry name" value="YphA"/>
    <property type="match status" value="1"/>
</dbReference>
<feature type="transmembrane region" description="Helical" evidence="1">
    <location>
        <begin position="166"/>
        <end position="188"/>
    </location>
</feature>
<accession>A0AAX0S238</accession>
<feature type="transmembrane region" description="Helical" evidence="1">
    <location>
        <begin position="131"/>
        <end position="154"/>
    </location>
</feature>
<dbReference type="Proteomes" id="UP000220106">
    <property type="component" value="Unassembled WGS sequence"/>
</dbReference>